<gene>
    <name evidence="1" type="ORF">O0955_08895</name>
</gene>
<evidence type="ECO:0000313" key="2">
    <source>
        <dbReference type="Proteomes" id="UP001144347"/>
    </source>
</evidence>
<comment type="caution">
    <text evidence="1">The sequence shown here is derived from an EMBL/GenBank/DDBJ whole genome shotgun (WGS) entry which is preliminary data.</text>
</comment>
<reference evidence="1" key="1">
    <citation type="submission" date="2022-12" db="EMBL/GenBank/DDBJ databases">
        <title>Genome sequence of HCMS5-2.</title>
        <authorList>
            <person name="Woo H."/>
        </authorList>
    </citation>
    <scope>NUCLEOTIDE SEQUENCE</scope>
    <source>
        <strain evidence="1">HCMS5-2</strain>
    </source>
</reference>
<evidence type="ECO:0000313" key="1">
    <source>
        <dbReference type="EMBL" id="MCZ4244122.1"/>
    </source>
</evidence>
<dbReference type="EMBL" id="JAPWGM010000002">
    <property type="protein sequence ID" value="MCZ4244122.1"/>
    <property type="molecule type" value="Genomic_DNA"/>
</dbReference>
<proteinExistence type="predicted"/>
<dbReference type="RefSeq" id="WP_269427187.1">
    <property type="nucleotide sequence ID" value="NZ_JAPWGM010000002.1"/>
</dbReference>
<protein>
    <recommendedName>
        <fullName evidence="3">DUF3019 domain-containing protein</fullName>
    </recommendedName>
</protein>
<keyword evidence="2" id="KW-1185">Reference proteome</keyword>
<dbReference type="Proteomes" id="UP001144347">
    <property type="component" value="Unassembled WGS sequence"/>
</dbReference>
<organism evidence="1 2">
    <name type="scientific">Pedobacter punctiformis</name>
    <dbReference type="NCBI Taxonomy" id="3004097"/>
    <lineage>
        <taxon>Bacteria</taxon>
        <taxon>Pseudomonadati</taxon>
        <taxon>Bacteroidota</taxon>
        <taxon>Sphingobacteriia</taxon>
        <taxon>Sphingobacteriales</taxon>
        <taxon>Sphingobacteriaceae</taxon>
        <taxon>Pedobacter</taxon>
    </lineage>
</organism>
<name>A0ABT4L867_9SPHI</name>
<evidence type="ECO:0008006" key="3">
    <source>
        <dbReference type="Google" id="ProtNLM"/>
    </source>
</evidence>
<sequence>MKTIFFVAILSTTTMFSAQSQIINKSFIAQIGTVCEETSEPNPCAGYNIYLLLNFEKEYVTIIEKNIRTCKTEDTKFHLKTKWILNKNREVIFPDRDKLKNTFVENLSLKVINNTLIGYKPDWKKKIQEYKFEINRAK</sequence>
<accession>A0ABT4L867</accession>